<dbReference type="Proteomes" id="UP000064893">
    <property type="component" value="Chromosome"/>
</dbReference>
<evidence type="ECO:0000256" key="8">
    <source>
        <dbReference type="ARBA" id="ARBA00023237"/>
    </source>
</evidence>
<dbReference type="PROSITE" id="PS01156">
    <property type="entry name" value="TONB_DEPENDENT_REC_2"/>
    <property type="match status" value="1"/>
</dbReference>
<evidence type="ECO:0000256" key="10">
    <source>
        <dbReference type="SAM" id="SignalP"/>
    </source>
</evidence>
<dbReference type="AlphaFoldDB" id="A0A0S2I039"/>
<dbReference type="GO" id="GO:0009279">
    <property type="term" value="C:cell outer membrane"/>
    <property type="evidence" value="ECO:0007669"/>
    <property type="project" value="UniProtKB-SubCell"/>
</dbReference>
<dbReference type="PATRIC" id="fig|1307839.3.peg.2105"/>
<dbReference type="PANTHER" id="PTHR30069">
    <property type="entry name" value="TONB-DEPENDENT OUTER MEMBRANE RECEPTOR"/>
    <property type="match status" value="1"/>
</dbReference>
<dbReference type="Pfam" id="PF07715">
    <property type="entry name" value="Plug"/>
    <property type="match status" value="1"/>
</dbReference>
<dbReference type="OrthoDB" id="1453181at2"/>
<keyword evidence="5 10" id="KW-0732">Signal</keyword>
<dbReference type="Gene3D" id="2.60.40.1120">
    <property type="entry name" value="Carboxypeptidase-like, regulatory domain"/>
    <property type="match status" value="1"/>
</dbReference>
<evidence type="ECO:0000256" key="1">
    <source>
        <dbReference type="ARBA" id="ARBA00004571"/>
    </source>
</evidence>
<keyword evidence="13" id="KW-1185">Reference proteome</keyword>
<proteinExistence type="inferred from homology"/>
<keyword evidence="2 9" id="KW-0813">Transport</keyword>
<keyword evidence="4 9" id="KW-0812">Transmembrane</keyword>
<feature type="domain" description="TonB-dependent receptor plug" evidence="11">
    <location>
        <begin position="115"/>
        <end position="193"/>
    </location>
</feature>
<evidence type="ECO:0000256" key="2">
    <source>
        <dbReference type="ARBA" id="ARBA00022448"/>
    </source>
</evidence>
<protein>
    <submittedName>
        <fullName evidence="12">TonB-dependent vitamin B12 receptor</fullName>
    </submittedName>
</protein>
<evidence type="ECO:0000256" key="4">
    <source>
        <dbReference type="ARBA" id="ARBA00022692"/>
    </source>
</evidence>
<dbReference type="InterPro" id="IPR039426">
    <property type="entry name" value="TonB-dep_rcpt-like"/>
</dbReference>
<feature type="chain" id="PRO_5006599500" evidence="10">
    <location>
        <begin position="19"/>
        <end position="902"/>
    </location>
</feature>
<keyword evidence="3 9" id="KW-1134">Transmembrane beta strand</keyword>
<keyword evidence="6" id="KW-0798">TonB box</keyword>
<dbReference type="InterPro" id="IPR010917">
    <property type="entry name" value="TonB_rcpt_CS"/>
</dbReference>
<comment type="similarity">
    <text evidence="9">Belongs to the TonB-dependent receptor family.</text>
</comment>
<dbReference type="Pfam" id="PF13715">
    <property type="entry name" value="CarbopepD_reg_2"/>
    <property type="match status" value="1"/>
</dbReference>
<accession>A0A0S2I039</accession>
<feature type="signal peptide" evidence="10">
    <location>
        <begin position="1"/>
        <end position="18"/>
    </location>
</feature>
<dbReference type="InterPro" id="IPR008969">
    <property type="entry name" value="CarboxyPept-like_regulatory"/>
</dbReference>
<comment type="subcellular location">
    <subcellularLocation>
        <location evidence="1 9">Cell outer membrane</location>
        <topology evidence="1 9">Multi-pass membrane protein</topology>
    </subcellularLocation>
</comment>
<dbReference type="PANTHER" id="PTHR30069:SF29">
    <property type="entry name" value="HEMOGLOBIN AND HEMOGLOBIN-HAPTOGLOBIN-BINDING PROTEIN 1-RELATED"/>
    <property type="match status" value="1"/>
</dbReference>
<dbReference type="GO" id="GO:0044718">
    <property type="term" value="P:siderophore transmembrane transport"/>
    <property type="evidence" value="ECO:0007669"/>
    <property type="project" value="TreeGrafter"/>
</dbReference>
<evidence type="ECO:0000256" key="3">
    <source>
        <dbReference type="ARBA" id="ARBA00022452"/>
    </source>
</evidence>
<dbReference type="SUPFAM" id="SSF49464">
    <property type="entry name" value="Carboxypeptidase regulatory domain-like"/>
    <property type="match status" value="1"/>
</dbReference>
<sequence length="902" mass="101421" precursor="true">MKALFTILALMLTSWLVAQQTTIEGVVKDATSGDPLIGANIVFADNPGKGTAADLNGKFTLKVEPGNYKLNVSYVGYKSKTIPVRVGNETVTLEITLKSQMLDEVEVVADVAIDRKTPVAFINIKESKITEELAGRDLPMLLNTTPGVYATQQGGGEGDAEIKMRGFDGRFVGVLLDGIPVNDMENGTVYWSNWFGLSAVTRTMQTQRGLGSSKLAIPSVGGTINILTKGIDNKLSFNAKQRLDQYGKSTTTAGFNSGEIGNGWSFTVAGSYKTGESWVDAMTTDAYFYFAKVNKRIKNHTLSFTTYGAPQQHIQRSDKLRIQMFDLDYALENGVDTSVSTAVVDKGIGYNRNWGYLRRTRNNPNAEAKKFYMNRNDYFKPMFYLKDFWNVSDKINVYNIAYMSIGRGGGISGIREQDGSGYTMNYDPETGQADIQSRYDANTDTSGFAGPPIFPEYSETLYRSRYAVAKQRNDHMWYGYLGNINYKPLEPLAIDFGVDLRAYEGSHYGEVDDLLGGDYYIDESDQRINYDENPKAAMKGEGDKILYYSTSFAKWGGSYFQAEYSTPIFSALINVTGSLVNYKKEDYFADTASNDKNFYGYTIKGGFNYNITDRINTFVNGGYYDKVQMLSYIYEGYTVEYNDQVDNEKIKSVELGFQYKSKIFSARLNGYYTRWENTVRRISAYKQEGPNSGQWYNNYAGLDAEHMGIELDFTLKPIENLEIKGWMSLGDWTWDKEYDDLTLFNYDPFTGTAYEYDISFDISDIYVGGAAQTQFGGQVRYEPIDGLYGSLTGTYFDRYYADFEPETATDDDGNPRQPWQAPSHILFDFHAGYSFDLPWYEKIKLNVGLNVLNLFDERYITAAQNNAEVLGGGNPGENFDAASAAVFFGPPRRFMVNLGIRF</sequence>
<dbReference type="GO" id="GO:0015344">
    <property type="term" value="F:siderophore uptake transmembrane transporter activity"/>
    <property type="evidence" value="ECO:0007669"/>
    <property type="project" value="TreeGrafter"/>
</dbReference>
<keyword evidence="7 9" id="KW-0472">Membrane</keyword>
<name>A0A0S2I039_9BACT</name>
<keyword evidence="12" id="KW-0675">Receptor</keyword>
<gene>
    <name evidence="12" type="ORF">L21SP5_01990</name>
</gene>
<dbReference type="EMBL" id="CP013118">
    <property type="protein sequence ID" value="ALO15629.1"/>
    <property type="molecule type" value="Genomic_DNA"/>
</dbReference>
<dbReference type="Gene3D" id="2.170.130.10">
    <property type="entry name" value="TonB-dependent receptor, plug domain"/>
    <property type="match status" value="1"/>
</dbReference>
<evidence type="ECO:0000256" key="5">
    <source>
        <dbReference type="ARBA" id="ARBA00022729"/>
    </source>
</evidence>
<evidence type="ECO:0000256" key="9">
    <source>
        <dbReference type="PROSITE-ProRule" id="PRU01360"/>
    </source>
</evidence>
<evidence type="ECO:0000313" key="12">
    <source>
        <dbReference type="EMBL" id="ALO15629.1"/>
    </source>
</evidence>
<organism evidence="12 13">
    <name type="scientific">Salinivirga cyanobacteriivorans</name>
    <dbReference type="NCBI Taxonomy" id="1307839"/>
    <lineage>
        <taxon>Bacteria</taxon>
        <taxon>Pseudomonadati</taxon>
        <taxon>Bacteroidota</taxon>
        <taxon>Bacteroidia</taxon>
        <taxon>Bacteroidales</taxon>
        <taxon>Salinivirgaceae</taxon>
        <taxon>Salinivirga</taxon>
    </lineage>
</organism>
<dbReference type="SUPFAM" id="SSF56935">
    <property type="entry name" value="Porins"/>
    <property type="match status" value="1"/>
</dbReference>
<dbReference type="Gene3D" id="2.40.170.20">
    <property type="entry name" value="TonB-dependent receptor, beta-barrel domain"/>
    <property type="match status" value="1"/>
</dbReference>
<dbReference type="RefSeq" id="WP_057953069.1">
    <property type="nucleotide sequence ID" value="NZ_CP013118.1"/>
</dbReference>
<dbReference type="InterPro" id="IPR036942">
    <property type="entry name" value="Beta-barrel_TonB_sf"/>
</dbReference>
<reference evidence="12 13" key="1">
    <citation type="submission" date="2015-11" db="EMBL/GenBank/DDBJ databases">
        <title>Description and complete genome sequence of a novel strain predominating in hypersaline microbial mats and representing a new family of the Bacteriodetes phylum.</title>
        <authorList>
            <person name="Spring S."/>
            <person name="Bunk B."/>
            <person name="Sproer C."/>
            <person name="Klenk H.-P."/>
        </authorList>
    </citation>
    <scope>NUCLEOTIDE SEQUENCE [LARGE SCALE GENOMIC DNA]</scope>
    <source>
        <strain evidence="12 13">L21-Spi-D4</strain>
    </source>
</reference>
<evidence type="ECO:0000256" key="7">
    <source>
        <dbReference type="ARBA" id="ARBA00023136"/>
    </source>
</evidence>
<evidence type="ECO:0000313" key="13">
    <source>
        <dbReference type="Proteomes" id="UP000064893"/>
    </source>
</evidence>
<dbReference type="InterPro" id="IPR012910">
    <property type="entry name" value="Plug_dom"/>
</dbReference>
<dbReference type="InterPro" id="IPR037066">
    <property type="entry name" value="Plug_dom_sf"/>
</dbReference>
<keyword evidence="8 9" id="KW-0998">Cell outer membrane</keyword>
<dbReference type="PROSITE" id="PS52016">
    <property type="entry name" value="TONB_DEPENDENT_REC_3"/>
    <property type="match status" value="1"/>
</dbReference>
<evidence type="ECO:0000259" key="11">
    <source>
        <dbReference type="Pfam" id="PF07715"/>
    </source>
</evidence>
<dbReference type="KEGG" id="blq:L21SP5_01990"/>
<dbReference type="STRING" id="1307839.L21SP5_01990"/>
<evidence type="ECO:0000256" key="6">
    <source>
        <dbReference type="ARBA" id="ARBA00023077"/>
    </source>
</evidence>